<dbReference type="Proteomes" id="UP000004995">
    <property type="component" value="Unassembled WGS sequence"/>
</dbReference>
<evidence type="ECO:0000313" key="3">
    <source>
        <dbReference type="Proteomes" id="UP000004995"/>
    </source>
</evidence>
<keyword evidence="3" id="KW-1185">Reference proteome</keyword>
<reference evidence="2" key="2">
    <citation type="submission" date="2018-08" db="UniProtKB">
        <authorList>
            <consortium name="EnsemblPlants"/>
        </authorList>
    </citation>
    <scope>IDENTIFICATION</scope>
    <source>
        <strain evidence="2">Yugu1</strain>
    </source>
</reference>
<dbReference type="InParanoid" id="K3Y364"/>
<accession>K3Y364</accession>
<dbReference type="AlphaFoldDB" id="K3Y364"/>
<dbReference type="PANTHER" id="PTHR33325:SF11">
    <property type="entry name" value="COLD SHOCK DOMAIN-CONTAINING PROTEIN 4-LIKE"/>
    <property type="match status" value="1"/>
</dbReference>
<reference evidence="3" key="1">
    <citation type="journal article" date="2012" name="Nat. Biotechnol.">
        <title>Reference genome sequence of the model plant Setaria.</title>
        <authorList>
            <person name="Bennetzen J.L."/>
            <person name="Schmutz J."/>
            <person name="Wang H."/>
            <person name="Percifield R."/>
            <person name="Hawkins J."/>
            <person name="Pontaroli A.C."/>
            <person name="Estep M."/>
            <person name="Feng L."/>
            <person name="Vaughn J.N."/>
            <person name="Grimwood J."/>
            <person name="Jenkins J."/>
            <person name="Barry K."/>
            <person name="Lindquist E."/>
            <person name="Hellsten U."/>
            <person name="Deshpande S."/>
            <person name="Wang X."/>
            <person name="Wu X."/>
            <person name="Mitros T."/>
            <person name="Triplett J."/>
            <person name="Yang X."/>
            <person name="Ye C.Y."/>
            <person name="Mauro-Herrera M."/>
            <person name="Wang L."/>
            <person name="Li P."/>
            <person name="Sharma M."/>
            <person name="Sharma R."/>
            <person name="Ronald P.C."/>
            <person name="Panaud O."/>
            <person name="Kellogg E.A."/>
            <person name="Brutnell T.P."/>
            <person name="Doust A.N."/>
            <person name="Tuskan G.A."/>
            <person name="Rokhsar D."/>
            <person name="Devos K.M."/>
        </authorList>
    </citation>
    <scope>NUCLEOTIDE SEQUENCE [LARGE SCALE GENOMIC DNA]</scope>
    <source>
        <strain evidence="3">cv. Yugu1</strain>
    </source>
</reference>
<dbReference type="EnsemblPlants" id="KQL10000">
    <property type="protein sequence ID" value="KQL10000"/>
    <property type="gene ID" value="SETIT_008649mg"/>
</dbReference>
<sequence length="205" mass="23461">MQLTSTIARPAAGVPAPPLHEKAKACIFLRHHIHPDLKMEYLEVRDPLVLWLKLQERFGNFRFCGQVVTELEMIEKTLETFHPTNMVLHQQYRNNKYVKYCDLINMLLAAEAQNELLMKNFNMPMPPLQVVTPMWVMRRHTSSRHDVDDLTGLHFPEPSDPSKNLESTAMHVDPISNSDATAAGGDTHVGDEDYDLDDEDLLDVE</sequence>
<evidence type="ECO:0000313" key="2">
    <source>
        <dbReference type="EnsemblPlants" id="KQL10000"/>
    </source>
</evidence>
<evidence type="ECO:0000256" key="1">
    <source>
        <dbReference type="SAM" id="MobiDB-lite"/>
    </source>
</evidence>
<dbReference type="Gramene" id="KQL10000">
    <property type="protein sequence ID" value="KQL10000"/>
    <property type="gene ID" value="SETIT_008649mg"/>
</dbReference>
<dbReference type="PANTHER" id="PTHR33325">
    <property type="entry name" value="ZINC FINGER, CCHC-TYPE-RELATED"/>
    <property type="match status" value="1"/>
</dbReference>
<proteinExistence type="predicted"/>
<feature type="compositionally biased region" description="Acidic residues" evidence="1">
    <location>
        <begin position="192"/>
        <end position="205"/>
    </location>
</feature>
<dbReference type="HOGENOM" id="CLU_1339519_0_0_1"/>
<organism evidence="2 3">
    <name type="scientific">Setaria italica</name>
    <name type="common">Foxtail millet</name>
    <name type="synonym">Panicum italicum</name>
    <dbReference type="NCBI Taxonomy" id="4555"/>
    <lineage>
        <taxon>Eukaryota</taxon>
        <taxon>Viridiplantae</taxon>
        <taxon>Streptophyta</taxon>
        <taxon>Embryophyta</taxon>
        <taxon>Tracheophyta</taxon>
        <taxon>Spermatophyta</taxon>
        <taxon>Magnoliopsida</taxon>
        <taxon>Liliopsida</taxon>
        <taxon>Poales</taxon>
        <taxon>Poaceae</taxon>
        <taxon>PACMAD clade</taxon>
        <taxon>Panicoideae</taxon>
        <taxon>Panicodae</taxon>
        <taxon>Paniceae</taxon>
        <taxon>Cenchrinae</taxon>
        <taxon>Setaria</taxon>
    </lineage>
</organism>
<protein>
    <submittedName>
        <fullName evidence="2">Uncharacterized protein</fullName>
    </submittedName>
</protein>
<dbReference type="EMBL" id="AGNK02002301">
    <property type="status" value="NOT_ANNOTATED_CDS"/>
    <property type="molecule type" value="Genomic_DNA"/>
</dbReference>
<name>K3Y364_SETIT</name>
<feature type="region of interest" description="Disordered" evidence="1">
    <location>
        <begin position="147"/>
        <end position="205"/>
    </location>
</feature>
<dbReference type="eggNOG" id="ENOG502QWN0">
    <property type="taxonomic scope" value="Eukaryota"/>
</dbReference>